<dbReference type="Proteomes" id="UP001388673">
    <property type="component" value="Unassembled WGS sequence"/>
</dbReference>
<evidence type="ECO:0000256" key="1">
    <source>
        <dbReference type="SAM" id="Phobius"/>
    </source>
</evidence>
<organism evidence="2 3">
    <name type="scientific">Kwoniella newhampshirensis</name>
    <dbReference type="NCBI Taxonomy" id="1651941"/>
    <lineage>
        <taxon>Eukaryota</taxon>
        <taxon>Fungi</taxon>
        <taxon>Dikarya</taxon>
        <taxon>Basidiomycota</taxon>
        <taxon>Agaricomycotina</taxon>
        <taxon>Tremellomycetes</taxon>
        <taxon>Tremellales</taxon>
        <taxon>Cryptococcaceae</taxon>
        <taxon>Kwoniella</taxon>
    </lineage>
</organism>
<proteinExistence type="predicted"/>
<dbReference type="KEGG" id="kne:92179136"/>
<reference evidence="2 3" key="1">
    <citation type="journal article" date="2024" name="bioRxiv">
        <title>Comparative genomics of Cryptococcus and Kwoniella reveals pathogenesis evolution and contrasting karyotype dynamics via intercentromeric recombination or chromosome fusion.</title>
        <authorList>
            <person name="Coelho M.A."/>
            <person name="David-Palma M."/>
            <person name="Shea T."/>
            <person name="Bowers K."/>
            <person name="McGinley-Smith S."/>
            <person name="Mohammad A.W."/>
            <person name="Gnirke A."/>
            <person name="Yurkov A.M."/>
            <person name="Nowrousian M."/>
            <person name="Sun S."/>
            <person name="Cuomo C.A."/>
            <person name="Heitman J."/>
        </authorList>
    </citation>
    <scope>NUCLEOTIDE SEQUENCE [LARGE SCALE GENOMIC DNA]</scope>
    <source>
        <strain evidence="2 3">CBS 13917</strain>
    </source>
</reference>
<evidence type="ECO:0000313" key="3">
    <source>
        <dbReference type="Proteomes" id="UP001388673"/>
    </source>
</evidence>
<keyword evidence="3" id="KW-1185">Reference proteome</keyword>
<dbReference type="GeneID" id="92179136"/>
<sequence length="82" mass="8969">MLDDIPGLSKFSDSQCLTTWLVLVVGATCAILSSAVLAFVILTIRETVLIHNSKKHHAVEESEHEKLVEIAEDVGVDHTKSE</sequence>
<feature type="transmembrane region" description="Helical" evidence="1">
    <location>
        <begin position="20"/>
        <end position="44"/>
    </location>
</feature>
<keyword evidence="1" id="KW-1133">Transmembrane helix</keyword>
<name>A0AAW0Z3D9_9TREE</name>
<dbReference type="EMBL" id="JBCAWK010000003">
    <property type="protein sequence ID" value="KAK8864627.1"/>
    <property type="molecule type" value="Genomic_DNA"/>
</dbReference>
<dbReference type="RefSeq" id="XP_066804923.1">
    <property type="nucleotide sequence ID" value="XM_066945000.1"/>
</dbReference>
<dbReference type="AlphaFoldDB" id="A0AAW0Z3D9"/>
<gene>
    <name evidence="2" type="ORF">IAR55_001877</name>
</gene>
<comment type="caution">
    <text evidence="2">The sequence shown here is derived from an EMBL/GenBank/DDBJ whole genome shotgun (WGS) entry which is preliminary data.</text>
</comment>
<protein>
    <submittedName>
        <fullName evidence="2">Uncharacterized protein</fullName>
    </submittedName>
</protein>
<evidence type="ECO:0000313" key="2">
    <source>
        <dbReference type="EMBL" id="KAK8864627.1"/>
    </source>
</evidence>
<accession>A0AAW0Z3D9</accession>
<keyword evidence="1" id="KW-0812">Transmembrane</keyword>
<keyword evidence="1" id="KW-0472">Membrane</keyword>